<gene>
    <name evidence="2" type="ORF">BKP37_14460</name>
</gene>
<dbReference type="AlphaFoldDB" id="A0A1S2LI54"/>
<dbReference type="PANTHER" id="PTHR46310:SF7">
    <property type="entry name" value="AMIDASE 1"/>
    <property type="match status" value="1"/>
</dbReference>
<organism evidence="2 3">
    <name type="scientific">Anaerobacillus alkalilacustris</name>
    <dbReference type="NCBI Taxonomy" id="393763"/>
    <lineage>
        <taxon>Bacteria</taxon>
        <taxon>Bacillati</taxon>
        <taxon>Bacillota</taxon>
        <taxon>Bacilli</taxon>
        <taxon>Bacillales</taxon>
        <taxon>Bacillaceae</taxon>
        <taxon>Anaerobacillus</taxon>
    </lineage>
</organism>
<evidence type="ECO:0000259" key="1">
    <source>
        <dbReference type="Pfam" id="PF01425"/>
    </source>
</evidence>
<dbReference type="InterPro" id="IPR036928">
    <property type="entry name" value="AS_sf"/>
</dbReference>
<accession>A0A1S2LI54</accession>
<dbReference type="RefSeq" id="WP_071310325.1">
    <property type="nucleotide sequence ID" value="NZ_MLQR01000033.1"/>
</dbReference>
<dbReference type="PANTHER" id="PTHR46310">
    <property type="entry name" value="AMIDASE 1"/>
    <property type="match status" value="1"/>
</dbReference>
<proteinExistence type="predicted"/>
<dbReference type="OrthoDB" id="9811471at2"/>
<dbReference type="InterPro" id="IPR020556">
    <property type="entry name" value="Amidase_CS"/>
</dbReference>
<evidence type="ECO:0000313" key="2">
    <source>
        <dbReference type="EMBL" id="OIJ12081.1"/>
    </source>
</evidence>
<name>A0A1S2LI54_9BACI</name>
<dbReference type="Pfam" id="PF01425">
    <property type="entry name" value="Amidase"/>
    <property type="match status" value="1"/>
</dbReference>
<dbReference type="EMBL" id="MLQR01000033">
    <property type="protein sequence ID" value="OIJ12081.1"/>
    <property type="molecule type" value="Genomic_DNA"/>
</dbReference>
<evidence type="ECO:0000313" key="3">
    <source>
        <dbReference type="Proteomes" id="UP000179524"/>
    </source>
</evidence>
<protein>
    <submittedName>
        <fullName evidence="2">Amidase</fullName>
    </submittedName>
</protein>
<dbReference type="InterPro" id="IPR023631">
    <property type="entry name" value="Amidase_dom"/>
</dbReference>
<keyword evidence="3" id="KW-1185">Reference proteome</keyword>
<dbReference type="PROSITE" id="PS00571">
    <property type="entry name" value="AMIDASES"/>
    <property type="match status" value="1"/>
</dbReference>
<dbReference type="Proteomes" id="UP000179524">
    <property type="component" value="Unassembled WGS sequence"/>
</dbReference>
<reference evidence="2 3" key="1">
    <citation type="submission" date="2016-10" db="EMBL/GenBank/DDBJ databases">
        <title>Draft genome sequences of four alkaliphilic bacteria belonging to the Anaerobacillus genus.</title>
        <authorList>
            <person name="Bassil N.M."/>
            <person name="Lloyd J.R."/>
        </authorList>
    </citation>
    <scope>NUCLEOTIDE SEQUENCE [LARGE SCALE GENOMIC DNA]</scope>
    <source>
        <strain evidence="2 3">DSM 18345</strain>
    </source>
</reference>
<dbReference type="SUPFAM" id="SSF75304">
    <property type="entry name" value="Amidase signature (AS) enzymes"/>
    <property type="match status" value="1"/>
</dbReference>
<dbReference type="Gene3D" id="3.90.1300.10">
    <property type="entry name" value="Amidase signature (AS) domain"/>
    <property type="match status" value="1"/>
</dbReference>
<feature type="domain" description="Amidase" evidence="1">
    <location>
        <begin position="17"/>
        <end position="184"/>
    </location>
</feature>
<dbReference type="NCBIfam" id="NF006169">
    <property type="entry name" value="PRK08310.1"/>
    <property type="match status" value="1"/>
</dbReference>
<comment type="caution">
    <text evidence="2">The sequence shown here is derived from an EMBL/GenBank/DDBJ whole genome shotgun (WGS) entry which is preliminary data.</text>
</comment>
<sequence>MRHYNAFIREDLVVGAYKVGLLTGQTFAVKDVFHVKGHVCSVGNPDWLRTHEAASQTATSIQRLLENGASLTGMTITDELMYSLNGENYHYRTPVNPEVPECIPGGSSSGSAVAVAGNLVDFALGTDTGGSVRIPSSYCGIYGIRPTHGAVPIEGVIPLASSFDTVGWMTRDSKTLLDVGRVLLPAEASNEKFKRFMFVKDAWDLIDDESKEVFSPLFSRFERLSGESSWMEISEEGLLEWMNVFRILQGIEIWNTHGEWIRKENPLFGPDIGSRFEWASTLSDNNQELLLRERMKNHLIALLGEDGLFILPTTPGKAPLLNLSGEQIELRRQQTLQLSCIAGLAGLPQVTIPMRNIDGSPIGLSIIAGPHQDLRLIEWIEEHKALFQQEQIKNS</sequence>